<dbReference type="AlphaFoldDB" id="A0A2P2JY04"/>
<reference evidence="1" key="1">
    <citation type="submission" date="2018-02" db="EMBL/GenBank/DDBJ databases">
        <title>Rhizophora mucronata_Transcriptome.</title>
        <authorList>
            <person name="Meera S.P."/>
            <person name="Sreeshan A."/>
            <person name="Augustine A."/>
        </authorList>
    </citation>
    <scope>NUCLEOTIDE SEQUENCE</scope>
    <source>
        <tissue evidence="1">Leaf</tissue>
    </source>
</reference>
<organism evidence="1">
    <name type="scientific">Rhizophora mucronata</name>
    <name type="common">Asiatic mangrove</name>
    <dbReference type="NCBI Taxonomy" id="61149"/>
    <lineage>
        <taxon>Eukaryota</taxon>
        <taxon>Viridiplantae</taxon>
        <taxon>Streptophyta</taxon>
        <taxon>Embryophyta</taxon>
        <taxon>Tracheophyta</taxon>
        <taxon>Spermatophyta</taxon>
        <taxon>Magnoliopsida</taxon>
        <taxon>eudicotyledons</taxon>
        <taxon>Gunneridae</taxon>
        <taxon>Pentapetalae</taxon>
        <taxon>rosids</taxon>
        <taxon>fabids</taxon>
        <taxon>Malpighiales</taxon>
        <taxon>Rhizophoraceae</taxon>
        <taxon>Rhizophora</taxon>
    </lineage>
</organism>
<protein>
    <submittedName>
        <fullName evidence="1">Uncharacterized protein</fullName>
    </submittedName>
</protein>
<name>A0A2P2JY04_RHIMU</name>
<sequence>MVTVIFLILLSPLLPFSLG</sequence>
<accession>A0A2P2JY04</accession>
<evidence type="ECO:0000313" key="1">
    <source>
        <dbReference type="EMBL" id="MBW98359.1"/>
    </source>
</evidence>
<proteinExistence type="predicted"/>
<dbReference type="EMBL" id="GGEC01017876">
    <property type="protein sequence ID" value="MBW98359.1"/>
    <property type="molecule type" value="Transcribed_RNA"/>
</dbReference>